<evidence type="ECO:0000256" key="5">
    <source>
        <dbReference type="ARBA" id="ARBA00023163"/>
    </source>
</evidence>
<evidence type="ECO:0000256" key="3">
    <source>
        <dbReference type="ARBA" id="ARBA00023015"/>
    </source>
</evidence>
<dbReference type="InterPro" id="IPR036638">
    <property type="entry name" value="HLH_DNA-bd_sf"/>
</dbReference>
<dbReference type="InterPro" id="IPR045843">
    <property type="entry name" value="IND-like"/>
</dbReference>
<keyword evidence="10" id="KW-1185">Reference proteome</keyword>
<comment type="subunit">
    <text evidence="2">Homodimer.</text>
</comment>
<dbReference type="PROSITE" id="PS50888">
    <property type="entry name" value="BHLH"/>
    <property type="match status" value="1"/>
</dbReference>
<proteinExistence type="predicted"/>
<dbReference type="OrthoDB" id="760019at2759"/>
<evidence type="ECO:0000259" key="8">
    <source>
        <dbReference type="PROSITE" id="PS50888"/>
    </source>
</evidence>
<dbReference type="PANTHER" id="PTHR16223">
    <property type="entry name" value="TRANSCRIPTION FACTOR BHLH83-RELATED"/>
    <property type="match status" value="1"/>
</dbReference>
<comment type="caution">
    <text evidence="9">The sequence shown here is derived from an EMBL/GenBank/DDBJ whole genome shotgun (WGS) entry which is preliminary data.</text>
</comment>
<sequence length="372" mass="41531">MESANLRHHQQQQHQHELQEQFVVSSSSLATPSFFPTGNHNNNNSWNPNLILNTSNFDLNVNEDLTGSRNLRQNSDMLAPPLNVSMIQDLGFHWANNNNTGYIKHEQQNLHDQFHGIQVSEGEVYSNSQSSVGLSSKGYFSQIPPSTNISSFNPPPSLSFLSTLGMNLQALDLLNSTEYGVSTIESVHNNHGIFKETPYFPLEHLQESSHWSTNSDNKVSSFMNGVIEPKRSNNISEPKVSQTPAKKPRVAQRTAITTIKVRQEKLGDRIAALQQLVAPFGKTDTASVLMEAIGYIKFLQDQVETLSVPYMKMSRKNSHRTTHQGSCGDDIDEETKPDLRSRGLCLVPLSCTSYITNENVGIWPHPNFGGRT</sequence>
<comment type="subcellular location">
    <subcellularLocation>
        <location evidence="1">Nucleus</location>
    </subcellularLocation>
</comment>
<dbReference type="InterPro" id="IPR045239">
    <property type="entry name" value="bHLH95_bHLH"/>
</dbReference>
<dbReference type="PANTHER" id="PTHR16223:SF56">
    <property type="entry name" value="TRANSCRIPTION FACTOR BHLH110"/>
    <property type="match status" value="1"/>
</dbReference>
<keyword evidence="5" id="KW-0804">Transcription</keyword>
<organism evidence="9 10">
    <name type="scientific">Kingdonia uniflora</name>
    <dbReference type="NCBI Taxonomy" id="39325"/>
    <lineage>
        <taxon>Eukaryota</taxon>
        <taxon>Viridiplantae</taxon>
        <taxon>Streptophyta</taxon>
        <taxon>Embryophyta</taxon>
        <taxon>Tracheophyta</taxon>
        <taxon>Spermatophyta</taxon>
        <taxon>Magnoliopsida</taxon>
        <taxon>Ranunculales</taxon>
        <taxon>Circaeasteraceae</taxon>
        <taxon>Kingdonia</taxon>
    </lineage>
</organism>
<dbReference type="SUPFAM" id="SSF47459">
    <property type="entry name" value="HLH, helix-loop-helix DNA-binding domain"/>
    <property type="match status" value="1"/>
</dbReference>
<keyword evidence="3" id="KW-0805">Transcription regulation</keyword>
<dbReference type="AlphaFoldDB" id="A0A7J7LNY8"/>
<feature type="region of interest" description="Disordered" evidence="7">
    <location>
        <begin position="230"/>
        <end position="251"/>
    </location>
</feature>
<dbReference type="InterPro" id="IPR011598">
    <property type="entry name" value="bHLH_dom"/>
</dbReference>
<accession>A0A7J7LNY8</accession>
<protein>
    <recommendedName>
        <fullName evidence="8">BHLH domain-containing protein</fullName>
    </recommendedName>
</protein>
<feature type="domain" description="BHLH" evidence="8">
    <location>
        <begin position="250"/>
        <end position="299"/>
    </location>
</feature>
<name>A0A7J7LNY8_9MAGN</name>
<dbReference type="EMBL" id="JACGCM010002137">
    <property type="protein sequence ID" value="KAF6144214.1"/>
    <property type="molecule type" value="Genomic_DNA"/>
</dbReference>
<feature type="compositionally biased region" description="Polar residues" evidence="7">
    <location>
        <begin position="232"/>
        <end position="244"/>
    </location>
</feature>
<dbReference type="GO" id="GO:0005634">
    <property type="term" value="C:nucleus"/>
    <property type="evidence" value="ECO:0007669"/>
    <property type="project" value="UniProtKB-SubCell"/>
</dbReference>
<dbReference type="Proteomes" id="UP000541444">
    <property type="component" value="Unassembled WGS sequence"/>
</dbReference>
<dbReference type="Gene3D" id="4.10.280.10">
    <property type="entry name" value="Helix-loop-helix DNA-binding domain"/>
    <property type="match status" value="1"/>
</dbReference>
<gene>
    <name evidence="9" type="ORF">GIB67_004887</name>
</gene>
<dbReference type="FunFam" id="4.10.280.10:FF:000032">
    <property type="entry name" value="Transcription factor bHLH123 family"/>
    <property type="match status" value="1"/>
</dbReference>
<dbReference type="CDD" id="cd11393">
    <property type="entry name" value="bHLH_AtbHLH_like"/>
    <property type="match status" value="1"/>
</dbReference>
<evidence type="ECO:0000256" key="6">
    <source>
        <dbReference type="ARBA" id="ARBA00023242"/>
    </source>
</evidence>
<evidence type="ECO:0000256" key="1">
    <source>
        <dbReference type="ARBA" id="ARBA00004123"/>
    </source>
</evidence>
<keyword evidence="6" id="KW-0539">Nucleus</keyword>
<dbReference type="GO" id="GO:0000978">
    <property type="term" value="F:RNA polymerase II cis-regulatory region sequence-specific DNA binding"/>
    <property type="evidence" value="ECO:0007669"/>
    <property type="project" value="TreeGrafter"/>
</dbReference>
<evidence type="ECO:0000313" key="9">
    <source>
        <dbReference type="EMBL" id="KAF6144214.1"/>
    </source>
</evidence>
<evidence type="ECO:0000256" key="4">
    <source>
        <dbReference type="ARBA" id="ARBA00023125"/>
    </source>
</evidence>
<keyword evidence="4" id="KW-0238">DNA-binding</keyword>
<evidence type="ECO:0000256" key="7">
    <source>
        <dbReference type="SAM" id="MobiDB-lite"/>
    </source>
</evidence>
<evidence type="ECO:0000256" key="2">
    <source>
        <dbReference type="ARBA" id="ARBA00011738"/>
    </source>
</evidence>
<dbReference type="SMART" id="SM00353">
    <property type="entry name" value="HLH"/>
    <property type="match status" value="1"/>
</dbReference>
<dbReference type="GO" id="GO:0046983">
    <property type="term" value="F:protein dimerization activity"/>
    <property type="evidence" value="ECO:0007669"/>
    <property type="project" value="InterPro"/>
</dbReference>
<evidence type="ECO:0000313" key="10">
    <source>
        <dbReference type="Proteomes" id="UP000541444"/>
    </source>
</evidence>
<reference evidence="9 10" key="1">
    <citation type="journal article" date="2020" name="IScience">
        <title>Genome Sequencing of the Endangered Kingdonia uniflora (Circaeasteraceae, Ranunculales) Reveals Potential Mechanisms of Evolutionary Specialization.</title>
        <authorList>
            <person name="Sun Y."/>
            <person name="Deng T."/>
            <person name="Zhang A."/>
            <person name="Moore M.J."/>
            <person name="Landis J.B."/>
            <person name="Lin N."/>
            <person name="Zhang H."/>
            <person name="Zhang X."/>
            <person name="Huang J."/>
            <person name="Zhang X."/>
            <person name="Sun H."/>
            <person name="Wang H."/>
        </authorList>
    </citation>
    <scope>NUCLEOTIDE SEQUENCE [LARGE SCALE GENOMIC DNA]</scope>
    <source>
        <strain evidence="9">TB1705</strain>
        <tissue evidence="9">Leaf</tissue>
    </source>
</reference>
<dbReference type="GO" id="GO:0000981">
    <property type="term" value="F:DNA-binding transcription factor activity, RNA polymerase II-specific"/>
    <property type="evidence" value="ECO:0007669"/>
    <property type="project" value="TreeGrafter"/>
</dbReference>